<accession>A0ACD1AEM0</accession>
<proteinExistence type="predicted"/>
<sequence>MKIKDIANLTGLSVATISRVMNNHPNVSPETREKVENAIAETGYVPNFLGRNLRVSKTHKILIILPTAGNPFYSEILEAIQEQANHSEYTILIGVTNEDPTLENKYMEMLTTTQVDGAITFLSKYDKYALTQWASQYPLVQCCEYTEGAKITNISVDNEQGAYDAVSYLIRKGHTRIGAIRGQLYFASESDRTAGYKRALEQAGIKYRPEYCHIADYSPEGGYRGAKALMALEEPPTAIFGYGDTISIGVIKALSEMGKIKIGRTDGVRNVAVIGFDDIQLSGMLSPTLSTVYQPKYELGKKSFRLLMDQINKGSENKECYSIKLMHKLVIRESSEL</sequence>
<dbReference type="Proteomes" id="UP000594014">
    <property type="component" value="Chromosome"/>
</dbReference>
<protein>
    <submittedName>
        <fullName evidence="1">LacI family transcriptional regulator</fullName>
    </submittedName>
</protein>
<evidence type="ECO:0000313" key="1">
    <source>
        <dbReference type="EMBL" id="QOX64739.1"/>
    </source>
</evidence>
<reference evidence="1" key="1">
    <citation type="submission" date="2019-08" db="EMBL/GenBank/DDBJ databases">
        <title>Genome sequence of Clostridiales bacterium MT110.</title>
        <authorList>
            <person name="Cao J."/>
        </authorList>
    </citation>
    <scope>NUCLEOTIDE SEQUENCE</scope>
    <source>
        <strain evidence="1">MT110</strain>
    </source>
</reference>
<dbReference type="EMBL" id="CP042469">
    <property type="protein sequence ID" value="QOX64739.1"/>
    <property type="molecule type" value="Genomic_DNA"/>
</dbReference>
<keyword evidence="2" id="KW-1185">Reference proteome</keyword>
<gene>
    <name evidence="1" type="ORF">FRZ06_16000</name>
</gene>
<organism evidence="1 2">
    <name type="scientific">Anoxybacterium hadale</name>
    <dbReference type="NCBI Taxonomy" id="3408580"/>
    <lineage>
        <taxon>Bacteria</taxon>
        <taxon>Bacillati</taxon>
        <taxon>Bacillota</taxon>
        <taxon>Clostridia</taxon>
        <taxon>Peptostreptococcales</taxon>
        <taxon>Anaerovoracaceae</taxon>
        <taxon>Anoxybacterium</taxon>
    </lineage>
</organism>
<name>A0ACD1AEM0_9FIRM</name>
<evidence type="ECO:0000313" key="2">
    <source>
        <dbReference type="Proteomes" id="UP000594014"/>
    </source>
</evidence>